<organism evidence="1 2">
    <name type="scientific">Populus trichocarpa</name>
    <name type="common">Western balsam poplar</name>
    <name type="synonym">Populus balsamifera subsp. trichocarpa</name>
    <dbReference type="NCBI Taxonomy" id="3694"/>
    <lineage>
        <taxon>Eukaryota</taxon>
        <taxon>Viridiplantae</taxon>
        <taxon>Streptophyta</taxon>
        <taxon>Embryophyta</taxon>
        <taxon>Tracheophyta</taxon>
        <taxon>Spermatophyta</taxon>
        <taxon>Magnoliopsida</taxon>
        <taxon>eudicotyledons</taxon>
        <taxon>Gunneridae</taxon>
        <taxon>Pentapetalae</taxon>
        <taxon>rosids</taxon>
        <taxon>fabids</taxon>
        <taxon>Malpighiales</taxon>
        <taxon>Salicaceae</taxon>
        <taxon>Saliceae</taxon>
        <taxon>Populus</taxon>
    </lineage>
</organism>
<sequence>MPEVCGPYMFLITTKDIWDAIKTKLSMTKQGNMMVIEYYNTMKSFWLELNYYRDFKMQCSDDAVILKNYMERERIFEFLVGLNIEFDQVRVQILGKESLPSLNEVVSLIKAEEGRRIVMLDVPNIEGDDINNRNLSDAMNGAEVVKTERKNSLKMICFVPIATRQVIQRRPTGKSMENHQG</sequence>
<dbReference type="InParanoid" id="A0A2K1WNJ6"/>
<dbReference type="PANTHER" id="PTHR34222">
    <property type="entry name" value="GAG_PRE-INTEGRS DOMAIN-CONTAINING PROTEIN"/>
    <property type="match status" value="1"/>
</dbReference>
<dbReference type="EMBL" id="CM009308">
    <property type="protein sequence ID" value="PNS90102.1"/>
    <property type="molecule type" value="Genomic_DNA"/>
</dbReference>
<proteinExistence type="predicted"/>
<dbReference type="AlphaFoldDB" id="A0A2K1WNJ6"/>
<protein>
    <recommendedName>
        <fullName evidence="3">Retrotransposon gag domain-containing protein</fullName>
    </recommendedName>
</protein>
<dbReference type="PANTHER" id="PTHR34222:SF37">
    <property type="entry name" value="RETROTRANSPOSON GAG DOMAIN-CONTAINING PROTEIN"/>
    <property type="match status" value="1"/>
</dbReference>
<name>A0A2K1WNJ6_POPTR</name>
<evidence type="ECO:0008006" key="3">
    <source>
        <dbReference type="Google" id="ProtNLM"/>
    </source>
</evidence>
<evidence type="ECO:0000313" key="1">
    <source>
        <dbReference type="EMBL" id="PNS90102.1"/>
    </source>
</evidence>
<keyword evidence="2" id="KW-1185">Reference proteome</keyword>
<accession>A0A2K1WNJ6</accession>
<dbReference type="Proteomes" id="UP000006729">
    <property type="component" value="Chromosome 19"/>
</dbReference>
<gene>
    <name evidence="1" type="ORF">POPTR_019G027600</name>
</gene>
<reference evidence="1 2" key="1">
    <citation type="journal article" date="2006" name="Science">
        <title>The genome of black cottonwood, Populus trichocarpa (Torr. &amp; Gray).</title>
        <authorList>
            <person name="Tuskan G.A."/>
            <person name="Difazio S."/>
            <person name="Jansson S."/>
            <person name="Bohlmann J."/>
            <person name="Grigoriev I."/>
            <person name="Hellsten U."/>
            <person name="Putnam N."/>
            <person name="Ralph S."/>
            <person name="Rombauts S."/>
            <person name="Salamov A."/>
            <person name="Schein J."/>
            <person name="Sterck L."/>
            <person name="Aerts A."/>
            <person name="Bhalerao R.R."/>
            <person name="Bhalerao R.P."/>
            <person name="Blaudez D."/>
            <person name="Boerjan W."/>
            <person name="Brun A."/>
            <person name="Brunner A."/>
            <person name="Busov V."/>
            <person name="Campbell M."/>
            <person name="Carlson J."/>
            <person name="Chalot M."/>
            <person name="Chapman J."/>
            <person name="Chen G.L."/>
            <person name="Cooper D."/>
            <person name="Coutinho P.M."/>
            <person name="Couturier J."/>
            <person name="Covert S."/>
            <person name="Cronk Q."/>
            <person name="Cunningham R."/>
            <person name="Davis J."/>
            <person name="Degroeve S."/>
            <person name="Dejardin A."/>
            <person name="Depamphilis C."/>
            <person name="Detter J."/>
            <person name="Dirks B."/>
            <person name="Dubchak I."/>
            <person name="Duplessis S."/>
            <person name="Ehlting J."/>
            <person name="Ellis B."/>
            <person name="Gendler K."/>
            <person name="Goodstein D."/>
            <person name="Gribskov M."/>
            <person name="Grimwood J."/>
            <person name="Groover A."/>
            <person name="Gunter L."/>
            <person name="Hamberger B."/>
            <person name="Heinze B."/>
            <person name="Helariutta Y."/>
            <person name="Henrissat B."/>
            <person name="Holligan D."/>
            <person name="Holt R."/>
            <person name="Huang W."/>
            <person name="Islam-Faridi N."/>
            <person name="Jones S."/>
            <person name="Jones-Rhoades M."/>
            <person name="Jorgensen R."/>
            <person name="Joshi C."/>
            <person name="Kangasjarvi J."/>
            <person name="Karlsson J."/>
            <person name="Kelleher C."/>
            <person name="Kirkpatrick R."/>
            <person name="Kirst M."/>
            <person name="Kohler A."/>
            <person name="Kalluri U."/>
            <person name="Larimer F."/>
            <person name="Leebens-Mack J."/>
            <person name="Leple J.C."/>
            <person name="Locascio P."/>
            <person name="Lou Y."/>
            <person name="Lucas S."/>
            <person name="Martin F."/>
            <person name="Montanini B."/>
            <person name="Napoli C."/>
            <person name="Nelson D.R."/>
            <person name="Nelson C."/>
            <person name="Nieminen K."/>
            <person name="Nilsson O."/>
            <person name="Pereda V."/>
            <person name="Peter G."/>
            <person name="Philippe R."/>
            <person name="Pilate G."/>
            <person name="Poliakov A."/>
            <person name="Razumovskaya J."/>
            <person name="Richardson P."/>
            <person name="Rinaldi C."/>
            <person name="Ritland K."/>
            <person name="Rouze P."/>
            <person name="Ryaboy D."/>
            <person name="Schmutz J."/>
            <person name="Schrader J."/>
            <person name="Segerman B."/>
            <person name="Shin H."/>
            <person name="Siddiqui A."/>
            <person name="Sterky F."/>
            <person name="Terry A."/>
            <person name="Tsai C.J."/>
            <person name="Uberbacher E."/>
            <person name="Unneberg P."/>
            <person name="Vahala J."/>
            <person name="Wall K."/>
            <person name="Wessler S."/>
            <person name="Yang G."/>
            <person name="Yin T."/>
            <person name="Douglas C."/>
            <person name="Marra M."/>
            <person name="Sandberg G."/>
            <person name="Van de Peer Y."/>
            <person name="Rokhsar D."/>
        </authorList>
    </citation>
    <scope>NUCLEOTIDE SEQUENCE [LARGE SCALE GENOMIC DNA]</scope>
    <source>
        <strain evidence="2">cv. Nisqually</strain>
    </source>
</reference>
<evidence type="ECO:0000313" key="2">
    <source>
        <dbReference type="Proteomes" id="UP000006729"/>
    </source>
</evidence>